<keyword evidence="3" id="KW-1185">Reference proteome</keyword>
<gene>
    <name evidence="2" type="ORF">CAUJ_LOCUS14843</name>
</gene>
<keyword evidence="1" id="KW-0812">Transmembrane</keyword>
<feature type="transmembrane region" description="Helical" evidence="1">
    <location>
        <begin position="44"/>
        <end position="71"/>
    </location>
</feature>
<comment type="caution">
    <text evidence="2">The sequence shown here is derived from an EMBL/GenBank/DDBJ whole genome shotgun (WGS) entry which is preliminary data.</text>
</comment>
<organism evidence="2 3">
    <name type="scientific">Caenorhabditis auriculariae</name>
    <dbReference type="NCBI Taxonomy" id="2777116"/>
    <lineage>
        <taxon>Eukaryota</taxon>
        <taxon>Metazoa</taxon>
        <taxon>Ecdysozoa</taxon>
        <taxon>Nematoda</taxon>
        <taxon>Chromadorea</taxon>
        <taxon>Rhabditida</taxon>
        <taxon>Rhabditina</taxon>
        <taxon>Rhabditomorpha</taxon>
        <taxon>Rhabditoidea</taxon>
        <taxon>Rhabditidae</taxon>
        <taxon>Peloderinae</taxon>
        <taxon>Caenorhabditis</taxon>
    </lineage>
</organism>
<dbReference type="EMBL" id="CAJGYM010000144">
    <property type="protein sequence ID" value="CAD6198938.1"/>
    <property type="molecule type" value="Genomic_DNA"/>
</dbReference>
<proteinExistence type="predicted"/>
<dbReference type="AlphaFoldDB" id="A0A8S1HS36"/>
<keyword evidence="1" id="KW-0472">Membrane</keyword>
<protein>
    <submittedName>
        <fullName evidence="2">Uncharacterized protein</fullName>
    </submittedName>
</protein>
<accession>A0A8S1HS36</accession>
<evidence type="ECO:0000256" key="1">
    <source>
        <dbReference type="SAM" id="Phobius"/>
    </source>
</evidence>
<sequence>MSYLVITEAFTHFIFLMSFFAFLLHRIHRAKFIRSNKMRNLQKWMMITQIASLALFALCIMIPVCGVFSVISFGSREIVRQPYTLIFLASPVTILCPALCILQILMMKPYREAVFALLFCKRKPLPSVKWASFRSRLIFFE</sequence>
<evidence type="ECO:0000313" key="3">
    <source>
        <dbReference type="Proteomes" id="UP000835052"/>
    </source>
</evidence>
<feature type="transmembrane region" description="Helical" evidence="1">
    <location>
        <begin position="83"/>
        <end position="105"/>
    </location>
</feature>
<evidence type="ECO:0000313" key="2">
    <source>
        <dbReference type="EMBL" id="CAD6198938.1"/>
    </source>
</evidence>
<dbReference type="Proteomes" id="UP000835052">
    <property type="component" value="Unassembled WGS sequence"/>
</dbReference>
<reference evidence="2" key="1">
    <citation type="submission" date="2020-10" db="EMBL/GenBank/DDBJ databases">
        <authorList>
            <person name="Kikuchi T."/>
        </authorList>
    </citation>
    <scope>NUCLEOTIDE SEQUENCE</scope>
    <source>
        <strain evidence="2">NKZ352</strain>
    </source>
</reference>
<name>A0A8S1HS36_9PELO</name>
<keyword evidence="1" id="KW-1133">Transmembrane helix</keyword>
<feature type="transmembrane region" description="Helical" evidence="1">
    <location>
        <begin position="6"/>
        <end position="24"/>
    </location>
</feature>